<dbReference type="InterPro" id="IPR002933">
    <property type="entry name" value="Peptidase_M20"/>
</dbReference>
<dbReference type="EMBL" id="FLQX01000090">
    <property type="protein sequence ID" value="SBT04729.1"/>
    <property type="molecule type" value="Genomic_DNA"/>
</dbReference>
<dbReference type="PANTHER" id="PTHR11014">
    <property type="entry name" value="PEPTIDASE M20 FAMILY MEMBER"/>
    <property type="match status" value="1"/>
</dbReference>
<feature type="binding site" evidence="2">
    <location>
        <position position="205"/>
    </location>
    <ligand>
        <name>Mn(2+)</name>
        <dbReference type="ChEBI" id="CHEBI:29035"/>
        <label>2</label>
    </ligand>
</feature>
<name>A0A1A8XHR6_9PROT</name>
<dbReference type="Proteomes" id="UP000199169">
    <property type="component" value="Unassembled WGS sequence"/>
</dbReference>
<dbReference type="GO" id="GO:0046872">
    <property type="term" value="F:metal ion binding"/>
    <property type="evidence" value="ECO:0007669"/>
    <property type="project" value="UniProtKB-KW"/>
</dbReference>
<feature type="domain" description="Peptidase M20 dimerisation" evidence="4">
    <location>
        <begin position="229"/>
        <end position="324"/>
    </location>
</feature>
<feature type="signal peptide" evidence="3">
    <location>
        <begin position="1"/>
        <end position="22"/>
    </location>
</feature>
<evidence type="ECO:0000256" key="3">
    <source>
        <dbReference type="SAM" id="SignalP"/>
    </source>
</evidence>
<comment type="cofactor">
    <cofactor evidence="2">
        <name>Mn(2+)</name>
        <dbReference type="ChEBI" id="CHEBI:29035"/>
    </cofactor>
    <text evidence="2">The Mn(2+) ion enhances activity.</text>
</comment>
<dbReference type="AlphaFoldDB" id="A0A1A8XHR6"/>
<dbReference type="NCBIfam" id="TIGR01891">
    <property type="entry name" value="amidohydrolases"/>
    <property type="match status" value="1"/>
</dbReference>
<dbReference type="SUPFAM" id="SSF55031">
    <property type="entry name" value="Bacterial exopeptidase dimerisation domain"/>
    <property type="match status" value="1"/>
</dbReference>
<keyword evidence="5" id="KW-0121">Carboxypeptidase</keyword>
<keyword evidence="2" id="KW-0479">Metal-binding</keyword>
<dbReference type="PIRSF" id="PIRSF005962">
    <property type="entry name" value="Pept_M20D_amidohydro"/>
    <property type="match status" value="1"/>
</dbReference>
<dbReference type="SUPFAM" id="SSF53187">
    <property type="entry name" value="Zn-dependent exopeptidases"/>
    <property type="match status" value="1"/>
</dbReference>
<dbReference type="GO" id="GO:0004180">
    <property type="term" value="F:carboxypeptidase activity"/>
    <property type="evidence" value="ECO:0007669"/>
    <property type="project" value="UniProtKB-KW"/>
</dbReference>
<dbReference type="Pfam" id="PF01546">
    <property type="entry name" value="Peptidase_M20"/>
    <property type="match status" value="1"/>
</dbReference>
<dbReference type="Gene3D" id="3.40.630.10">
    <property type="entry name" value="Zn peptidases"/>
    <property type="match status" value="1"/>
</dbReference>
<feature type="chain" id="PRO_5008381478" evidence="3">
    <location>
        <begin position="23"/>
        <end position="450"/>
    </location>
</feature>
<feature type="binding site" evidence="2">
    <location>
        <position position="138"/>
    </location>
    <ligand>
        <name>Mn(2+)</name>
        <dbReference type="ChEBI" id="CHEBI:29035"/>
        <label>2</label>
    </ligand>
</feature>
<dbReference type="Gene3D" id="3.30.70.360">
    <property type="match status" value="1"/>
</dbReference>
<protein>
    <submittedName>
        <fullName evidence="5">Thermostable carboxypeptidase 2</fullName>
        <ecNumber evidence="5">3.4.17.-</ecNumber>
    </submittedName>
</protein>
<dbReference type="InterPro" id="IPR036264">
    <property type="entry name" value="Bact_exopeptidase_dim_dom"/>
</dbReference>
<evidence type="ECO:0000313" key="6">
    <source>
        <dbReference type="Proteomes" id="UP000199169"/>
    </source>
</evidence>
<evidence type="ECO:0000313" key="5">
    <source>
        <dbReference type="EMBL" id="SBT04729.1"/>
    </source>
</evidence>
<keyword evidence="2" id="KW-0464">Manganese</keyword>
<evidence type="ECO:0000259" key="4">
    <source>
        <dbReference type="Pfam" id="PF07687"/>
    </source>
</evidence>
<feature type="binding site" evidence="2">
    <location>
        <position position="140"/>
    </location>
    <ligand>
        <name>Mn(2+)</name>
        <dbReference type="ChEBI" id="CHEBI:29035"/>
        <label>2</label>
    </ligand>
</feature>
<dbReference type="FunFam" id="3.30.70.360:FF:000001">
    <property type="entry name" value="N-acetyldiaminopimelate deacetylase"/>
    <property type="match status" value="1"/>
</dbReference>
<keyword evidence="6" id="KW-1185">Reference proteome</keyword>
<feature type="binding site" evidence="2">
    <location>
        <position position="174"/>
    </location>
    <ligand>
        <name>Mn(2+)</name>
        <dbReference type="ChEBI" id="CHEBI:29035"/>
        <label>2</label>
    </ligand>
</feature>
<gene>
    <name evidence="5" type="primary">cpsA</name>
    <name evidence="5" type="ORF">ACCAA_180022</name>
</gene>
<keyword evidence="3" id="KW-0732">Signal</keyword>
<evidence type="ECO:0000256" key="1">
    <source>
        <dbReference type="ARBA" id="ARBA00022801"/>
    </source>
</evidence>
<dbReference type="InterPro" id="IPR017439">
    <property type="entry name" value="Amidohydrolase"/>
</dbReference>
<dbReference type="EC" id="3.4.17.-" evidence="5"/>
<sequence>MNAKSLIATVLIAAASPSNALAADDPANRPQVAQLANSLESKVIGWRRDIHQNPELGNREFRTSRLVAEHLRNLGIDVRTGVAHTGVVGVLKGRLPGPVVALRADMDGLPVSEQTRLPFASKAKAMWMGQEVGVAHVCGHDGHTAILMGVAEILATMKDELPGTVKFIFQPAEEGAPPGEEGGASLMVKEGALRDPVPAAIFGLHLNSRTPLGHAGYRPGPFMASGDTLKIVVRGAQTHGALPWLGTDPIVIASQVVLGLQTIQSRQVNVLLEPSVITIGAINGGNRSNIIPDSVELLGTIRSLDEGMRRDIHRRIITTAESIAKSAGGSAELTIVRDYDVTNNDERLAEFGARSLRATLGEANVFVNPKVTVSEDFSAYQKLVPGFFFFLGVVPDGTPPEQVFPNHSAKFWIDERVLTIGVRALANLTLDFLAQPSPSEAKISVSQAGR</sequence>
<organism evidence="5 6">
    <name type="scientific">Candidatus Accumulibacter aalborgensis</name>
    <dbReference type="NCBI Taxonomy" id="1860102"/>
    <lineage>
        <taxon>Bacteria</taxon>
        <taxon>Pseudomonadati</taxon>
        <taxon>Pseudomonadota</taxon>
        <taxon>Betaproteobacteria</taxon>
        <taxon>Candidatus Accumulibacter</taxon>
    </lineage>
</organism>
<dbReference type="STRING" id="1860102.ACCAA_180022"/>
<reference evidence="5 6" key="1">
    <citation type="submission" date="2016-06" db="EMBL/GenBank/DDBJ databases">
        <authorList>
            <person name="Kjaerup R.B."/>
            <person name="Dalgaard T.S."/>
            <person name="Juul-Madsen H.R."/>
        </authorList>
    </citation>
    <scope>NUCLEOTIDE SEQUENCE [LARGE SCALE GENOMIC DNA]</scope>
    <source>
        <strain evidence="5">3</strain>
    </source>
</reference>
<evidence type="ECO:0000256" key="2">
    <source>
        <dbReference type="PIRSR" id="PIRSR005962-1"/>
    </source>
</evidence>
<dbReference type="GO" id="GO:0050118">
    <property type="term" value="F:N-acetyldiaminopimelate deacetylase activity"/>
    <property type="evidence" value="ECO:0007669"/>
    <property type="project" value="UniProtKB-ARBA"/>
</dbReference>
<keyword evidence="1 5" id="KW-0378">Hydrolase</keyword>
<keyword evidence="5" id="KW-0645">Protease</keyword>
<accession>A0A1A8XHR6</accession>
<proteinExistence type="predicted"/>
<dbReference type="GO" id="GO:0019877">
    <property type="term" value="P:diaminopimelate biosynthetic process"/>
    <property type="evidence" value="ECO:0007669"/>
    <property type="project" value="UniProtKB-ARBA"/>
</dbReference>
<feature type="binding site" evidence="2">
    <location>
        <position position="407"/>
    </location>
    <ligand>
        <name>Mn(2+)</name>
        <dbReference type="ChEBI" id="CHEBI:29035"/>
        <label>2</label>
    </ligand>
</feature>
<dbReference type="PANTHER" id="PTHR11014:SF63">
    <property type="entry name" value="METALLOPEPTIDASE, PUTATIVE (AFU_ORTHOLOGUE AFUA_6G09600)-RELATED"/>
    <property type="match status" value="1"/>
</dbReference>
<dbReference type="InterPro" id="IPR011650">
    <property type="entry name" value="Peptidase_M20_dimer"/>
</dbReference>
<dbReference type="Pfam" id="PF07687">
    <property type="entry name" value="M20_dimer"/>
    <property type="match status" value="1"/>
</dbReference>